<evidence type="ECO:0000259" key="15">
    <source>
        <dbReference type="Pfam" id="PF14849"/>
    </source>
</evidence>
<comment type="subunit">
    <text evidence="13">Interacts with the Sec translocase complex via SecD. Specifically interacts with transmembrane segments of nascent integral membrane proteins during membrane integration.</text>
</comment>
<feature type="transmembrane region" description="Helical" evidence="13">
    <location>
        <begin position="424"/>
        <end position="445"/>
    </location>
</feature>
<evidence type="ECO:0000256" key="2">
    <source>
        <dbReference type="ARBA" id="ARBA00010527"/>
    </source>
</evidence>
<protein>
    <recommendedName>
        <fullName evidence="3 13">Membrane protein insertase YidC</fullName>
    </recommendedName>
    <alternativeName>
        <fullName evidence="12 13">Foldase YidC</fullName>
    </alternativeName>
    <alternativeName>
        <fullName evidence="11 13">Membrane integrase YidC</fullName>
    </alternativeName>
    <alternativeName>
        <fullName evidence="13">Membrane protein YidC</fullName>
    </alternativeName>
</protein>
<dbReference type="HAMAP" id="MF_01810">
    <property type="entry name" value="YidC_type1"/>
    <property type="match status" value="1"/>
</dbReference>
<dbReference type="eggNOG" id="COG0706">
    <property type="taxonomic scope" value="Bacteria"/>
</dbReference>
<name>C6WTV5_METML</name>
<dbReference type="Pfam" id="PF14849">
    <property type="entry name" value="YidC_periplas"/>
    <property type="match status" value="1"/>
</dbReference>
<keyword evidence="4 13" id="KW-0813">Transport</keyword>
<evidence type="ECO:0000313" key="16">
    <source>
        <dbReference type="EMBL" id="ACT49246.1"/>
    </source>
</evidence>
<dbReference type="CDD" id="cd20070">
    <property type="entry name" value="5TM_YidC_Alb3"/>
    <property type="match status" value="1"/>
</dbReference>
<dbReference type="EMBL" id="CP001672">
    <property type="protein sequence ID" value="ACT49246.1"/>
    <property type="molecule type" value="Genomic_DNA"/>
</dbReference>
<accession>C6WTV5</accession>
<keyword evidence="6 13" id="KW-0812">Transmembrane</keyword>
<organism evidence="16 17">
    <name type="scientific">Methylotenera mobilis (strain JLW8 / ATCC BAA-1282 / DSM 17540)</name>
    <dbReference type="NCBI Taxonomy" id="583345"/>
    <lineage>
        <taxon>Bacteria</taxon>
        <taxon>Pseudomonadati</taxon>
        <taxon>Pseudomonadota</taxon>
        <taxon>Betaproteobacteria</taxon>
        <taxon>Nitrosomonadales</taxon>
        <taxon>Methylophilaceae</taxon>
        <taxon>Methylotenera</taxon>
    </lineage>
</organism>
<dbReference type="Proteomes" id="UP000002742">
    <property type="component" value="Chromosome"/>
</dbReference>
<proteinExistence type="inferred from homology"/>
<dbReference type="GO" id="GO:0032977">
    <property type="term" value="F:membrane insertase activity"/>
    <property type="evidence" value="ECO:0007669"/>
    <property type="project" value="InterPro"/>
</dbReference>
<evidence type="ECO:0000259" key="14">
    <source>
        <dbReference type="Pfam" id="PF02096"/>
    </source>
</evidence>
<evidence type="ECO:0000256" key="12">
    <source>
        <dbReference type="ARBA" id="ARBA00033342"/>
    </source>
</evidence>
<dbReference type="GO" id="GO:0015031">
    <property type="term" value="P:protein transport"/>
    <property type="evidence" value="ECO:0007669"/>
    <property type="project" value="UniProtKB-KW"/>
</dbReference>
<dbReference type="PRINTS" id="PR00701">
    <property type="entry name" value="60KDINNERMP"/>
</dbReference>
<dbReference type="NCBIfam" id="TIGR03593">
    <property type="entry name" value="yidC_nterm"/>
    <property type="match status" value="1"/>
</dbReference>
<feature type="transmembrane region" description="Helical" evidence="13">
    <location>
        <begin position="494"/>
        <end position="519"/>
    </location>
</feature>
<dbReference type="Pfam" id="PF02096">
    <property type="entry name" value="60KD_IMP"/>
    <property type="match status" value="1"/>
</dbReference>
<keyword evidence="10 13" id="KW-0143">Chaperone</keyword>
<keyword evidence="17" id="KW-1185">Reference proteome</keyword>
<comment type="subcellular location">
    <subcellularLocation>
        <location evidence="1 13">Cell inner membrane</location>
        <topology evidence="1 13">Multi-pass membrane protein</topology>
    </subcellularLocation>
</comment>
<dbReference type="STRING" id="583345.Mmol_2346"/>
<comment type="similarity">
    <text evidence="2 13">Belongs to the OXA1/ALB3/YidC family. Type 1 subfamily.</text>
</comment>
<evidence type="ECO:0000256" key="8">
    <source>
        <dbReference type="ARBA" id="ARBA00022989"/>
    </source>
</evidence>
<dbReference type="InterPro" id="IPR038221">
    <property type="entry name" value="YidC_periplasmic_sf"/>
</dbReference>
<evidence type="ECO:0000313" key="17">
    <source>
        <dbReference type="Proteomes" id="UP000002742"/>
    </source>
</evidence>
<evidence type="ECO:0000256" key="9">
    <source>
        <dbReference type="ARBA" id="ARBA00023136"/>
    </source>
</evidence>
<keyword evidence="7 13" id="KW-0653">Protein transport</keyword>
<dbReference type="AlphaFoldDB" id="C6WTV5"/>
<feature type="domain" description="Membrane insertase YidC N-terminal" evidence="15">
    <location>
        <begin position="75"/>
        <end position="344"/>
    </location>
</feature>
<dbReference type="Gene3D" id="2.70.98.90">
    <property type="match status" value="1"/>
</dbReference>
<feature type="domain" description="Membrane insertase YidC/Oxa/ALB C-terminal" evidence="14">
    <location>
        <begin position="355"/>
        <end position="533"/>
    </location>
</feature>
<evidence type="ECO:0000256" key="11">
    <source>
        <dbReference type="ARBA" id="ARBA00033245"/>
    </source>
</evidence>
<reference evidence="17" key="1">
    <citation type="submission" date="2009-07" db="EMBL/GenBank/DDBJ databases">
        <title>Complete sequence of Methylotenera mobilis JLW8.</title>
        <authorList>
            <consortium name="US DOE Joint Genome Institute"/>
            <person name="Lucas S."/>
            <person name="Copeland A."/>
            <person name="Lapidus A."/>
            <person name="Glavina del Rio T."/>
            <person name="Tice H."/>
            <person name="Bruce D."/>
            <person name="Goodwin L."/>
            <person name="Pitluck S."/>
            <person name="LaButti K.M."/>
            <person name="Clum A."/>
            <person name="Larimer F."/>
            <person name="Land M."/>
            <person name="Hauser L."/>
            <person name="Kyrpides N."/>
            <person name="Mikhailova N."/>
            <person name="Kayluzhnaya M."/>
            <person name="Chistoserdova L."/>
        </authorList>
    </citation>
    <scope>NUCLEOTIDE SEQUENCE [LARGE SCALE GENOMIC DNA]</scope>
    <source>
        <strain evidence="17">JLW8 / ATCC BAA-1282 / DSM 17540</strain>
    </source>
</reference>
<dbReference type="InterPro" id="IPR019998">
    <property type="entry name" value="Membr_insert_YidC"/>
</dbReference>
<evidence type="ECO:0000256" key="3">
    <source>
        <dbReference type="ARBA" id="ARBA00015325"/>
    </source>
</evidence>
<dbReference type="NCBIfam" id="TIGR03592">
    <property type="entry name" value="yidC_oxa1_cterm"/>
    <property type="match status" value="1"/>
</dbReference>
<dbReference type="InterPro" id="IPR001708">
    <property type="entry name" value="YidC/ALB3/OXA1/COX18"/>
</dbReference>
<dbReference type="GO" id="GO:0051205">
    <property type="term" value="P:protein insertion into membrane"/>
    <property type="evidence" value="ECO:0007669"/>
    <property type="project" value="TreeGrafter"/>
</dbReference>
<feature type="transmembrane region" description="Helical" evidence="13">
    <location>
        <begin position="6"/>
        <end position="23"/>
    </location>
</feature>
<keyword evidence="13" id="KW-0997">Cell inner membrane</keyword>
<feature type="transmembrane region" description="Helical" evidence="13">
    <location>
        <begin position="355"/>
        <end position="375"/>
    </location>
</feature>
<dbReference type="RefSeq" id="WP_015833281.1">
    <property type="nucleotide sequence ID" value="NC_012968.1"/>
</dbReference>
<dbReference type="NCBIfam" id="NF002353">
    <property type="entry name" value="PRK01318.1-4"/>
    <property type="match status" value="1"/>
</dbReference>
<reference evidence="16 17" key="2">
    <citation type="journal article" date="2011" name="J. Bacteriol.">
        <title>Genomes of three methylotrophs from a single niche uncover genetic and metabolic divergence of Methylophilaceae.</title>
        <authorList>
            <person name="Lapidus A."/>
            <person name="Clum A."/>
            <person name="Labutti K."/>
            <person name="Kaluzhnaya M.G."/>
            <person name="Lim S."/>
            <person name="Beck D.A."/>
            <person name="Glavina Del Rio T."/>
            <person name="Nolan M."/>
            <person name="Mavromatis K."/>
            <person name="Huntemann M."/>
            <person name="Lucas S."/>
            <person name="Lidstrom M.E."/>
            <person name="Ivanova N."/>
            <person name="Chistoserdova L."/>
        </authorList>
    </citation>
    <scope>NUCLEOTIDE SEQUENCE [LARGE SCALE GENOMIC DNA]</scope>
    <source>
        <strain evidence="17">JLW8 / ATCC BAA-1282 / DSM 17540</strain>
    </source>
</reference>
<dbReference type="PRINTS" id="PR01900">
    <property type="entry name" value="YIDCPROTEIN"/>
</dbReference>
<evidence type="ECO:0000256" key="5">
    <source>
        <dbReference type="ARBA" id="ARBA00022475"/>
    </source>
</evidence>
<dbReference type="InterPro" id="IPR028053">
    <property type="entry name" value="Membr_insert_YidC_N"/>
</dbReference>
<dbReference type="PANTHER" id="PTHR12428:SF65">
    <property type="entry name" value="CYTOCHROME C OXIDASE ASSEMBLY PROTEIN COX18, MITOCHONDRIAL"/>
    <property type="match status" value="1"/>
</dbReference>
<evidence type="ECO:0000256" key="6">
    <source>
        <dbReference type="ARBA" id="ARBA00022692"/>
    </source>
</evidence>
<comment type="function">
    <text evidence="13">Required for the insertion and/or proper folding and/or complex formation of integral membrane proteins into the membrane. Involved in integration of membrane proteins that insert both dependently and independently of the Sec translocase complex, as well as at least some lipoproteins. Aids folding of multispanning membrane proteins.</text>
</comment>
<dbReference type="PANTHER" id="PTHR12428">
    <property type="entry name" value="OXA1"/>
    <property type="match status" value="1"/>
</dbReference>
<gene>
    <name evidence="13" type="primary">yidC</name>
    <name evidence="16" type="ordered locus">Mmol_2346</name>
</gene>
<dbReference type="GO" id="GO:0005886">
    <property type="term" value="C:plasma membrane"/>
    <property type="evidence" value="ECO:0007669"/>
    <property type="project" value="UniProtKB-SubCell"/>
</dbReference>
<dbReference type="InterPro" id="IPR047196">
    <property type="entry name" value="YidC_ALB_C"/>
</dbReference>
<keyword evidence="9 13" id="KW-0472">Membrane</keyword>
<evidence type="ECO:0000256" key="13">
    <source>
        <dbReference type="HAMAP-Rule" id="MF_01810"/>
    </source>
</evidence>
<sequence length="554" mass="61777">MDTRRLVLFVIFSMSILMLWDAWQTKHAPVPVAPVASVGSVPSTEAGAEVGAEVGAAAIDAPVDTAYALKSGQNIAVTTDLYKININTMGGDLRKLELRKHRANDNLSNFLLLDDAAKPMLYVAQTGLIGQDLPTHNTVFSSTAPSYQMQDGQDKLEVRLSAVSNGVAVDKVYTFHRNRYEIDVNYEIKNNTSVAITPVVYYQIVHDSESNQGSALMPTFTGGTYYTEAGKFKKLAFKDMAKEPLNITTNDGWVGILQHYFVSAWIPKDGLARKFYTEKLSSNIFRIGTKSTLSTIQPGATLTVPARLYSGPQTKNDLIAAAPGLEYSVDYGWLTVIASPLFWLLSKIHSLVQNWGVAIILLTILIKAAFFKLSASGYRSMAQMRELAPRLQSMKEKFGDDRQKMQMAMMDLYKKEKINPMGGCFPILIQVPVFIALYWVLLGSIELRHAPFFGWIQDLSAIDPFYVLPILMGATMIVQTKLNPKPTDPMQAKVMTWMPVVFSVFFFFFPAGLVLYWLVNNVLSIAQQWYVNKMIHAESVAKKQSHVKKSGEHH</sequence>
<evidence type="ECO:0000256" key="10">
    <source>
        <dbReference type="ARBA" id="ARBA00023186"/>
    </source>
</evidence>
<keyword evidence="8 13" id="KW-1133">Transmembrane helix</keyword>
<dbReference type="InterPro" id="IPR028055">
    <property type="entry name" value="YidC/Oxa/ALB_C"/>
</dbReference>
<evidence type="ECO:0000256" key="7">
    <source>
        <dbReference type="ARBA" id="ARBA00022927"/>
    </source>
</evidence>
<dbReference type="CDD" id="cd19961">
    <property type="entry name" value="EcYidC-like_peri"/>
    <property type="match status" value="1"/>
</dbReference>
<feature type="transmembrane region" description="Helical" evidence="13">
    <location>
        <begin position="465"/>
        <end position="482"/>
    </location>
</feature>
<keyword evidence="5 13" id="KW-1003">Cell membrane</keyword>
<dbReference type="KEGG" id="mmb:Mmol_2346"/>
<evidence type="ECO:0000256" key="4">
    <source>
        <dbReference type="ARBA" id="ARBA00022448"/>
    </source>
</evidence>
<dbReference type="HOGENOM" id="CLU_016535_3_0_4"/>
<evidence type="ECO:0000256" key="1">
    <source>
        <dbReference type="ARBA" id="ARBA00004429"/>
    </source>
</evidence>
<dbReference type="NCBIfam" id="NF002352">
    <property type="entry name" value="PRK01318.1-3"/>
    <property type="match status" value="1"/>
</dbReference>
<dbReference type="OrthoDB" id="9780552at2"/>